<dbReference type="GO" id="GO:0046872">
    <property type="term" value="F:metal ion binding"/>
    <property type="evidence" value="ECO:0007669"/>
    <property type="project" value="UniProtKB-KW"/>
</dbReference>
<accession>A0A3Q3BGP4</accession>
<evidence type="ECO:0000256" key="12">
    <source>
        <dbReference type="ARBA" id="ARBA00022989"/>
    </source>
</evidence>
<dbReference type="Pfam" id="PF02709">
    <property type="entry name" value="Glyco_transf_7C"/>
    <property type="match status" value="1"/>
</dbReference>
<evidence type="ECO:0000256" key="17">
    <source>
        <dbReference type="ARBA" id="ARBA00023211"/>
    </source>
</evidence>
<dbReference type="Ensembl" id="ENSKMAT00000029613.1">
    <property type="protein sequence ID" value="ENSKMAP00000029248.1"/>
    <property type="gene ID" value="ENSKMAG00000021676.1"/>
</dbReference>
<evidence type="ECO:0000256" key="3">
    <source>
        <dbReference type="ARBA" id="ARBA00004922"/>
    </source>
</evidence>
<keyword evidence="8 18" id="KW-0812">Transmembrane</keyword>
<keyword evidence="14 18" id="KW-0472">Membrane</keyword>
<keyword evidence="11" id="KW-0735">Signal-anchor</keyword>
<evidence type="ECO:0000256" key="19">
    <source>
        <dbReference type="SAM" id="Coils"/>
    </source>
</evidence>
<feature type="transmembrane region" description="Helical" evidence="18">
    <location>
        <begin position="7"/>
        <end position="27"/>
    </location>
</feature>
<name>A0A3Q3BGP4_KRYMA</name>
<dbReference type="AlphaFoldDB" id="A0A3Q3BGP4"/>
<evidence type="ECO:0000259" key="20">
    <source>
        <dbReference type="SMART" id="SM00458"/>
    </source>
</evidence>
<dbReference type="SUPFAM" id="SSF53448">
    <property type="entry name" value="Nucleotide-diphospho-sugar transferases"/>
    <property type="match status" value="1"/>
</dbReference>
<evidence type="ECO:0000256" key="6">
    <source>
        <dbReference type="ARBA" id="ARBA00022676"/>
    </source>
</evidence>
<reference evidence="21" key="2">
    <citation type="submission" date="2025-09" db="UniProtKB">
        <authorList>
            <consortium name="Ensembl"/>
        </authorList>
    </citation>
    <scope>IDENTIFICATION</scope>
</reference>
<comment type="pathway">
    <text evidence="3 18">Protein modification; protein glycosylation.</text>
</comment>
<keyword evidence="10 18" id="KW-0430">Lectin</keyword>
<evidence type="ECO:0000256" key="18">
    <source>
        <dbReference type="RuleBase" id="RU361242"/>
    </source>
</evidence>
<evidence type="ECO:0000256" key="4">
    <source>
        <dbReference type="ARBA" id="ARBA00005680"/>
    </source>
</evidence>
<dbReference type="OrthoDB" id="275457at2759"/>
<comment type="similarity">
    <text evidence="4 18">Belongs to the glycosyltransferase 2 family. GalNAc-T subfamily.</text>
</comment>
<dbReference type="EC" id="2.4.1.-" evidence="18"/>
<feature type="domain" description="Ricin B lectin" evidence="20">
    <location>
        <begin position="471"/>
        <end position="600"/>
    </location>
</feature>
<evidence type="ECO:0000256" key="15">
    <source>
        <dbReference type="ARBA" id="ARBA00023157"/>
    </source>
</evidence>
<dbReference type="PROSITE" id="PS50231">
    <property type="entry name" value="RICIN_B_LECTIN"/>
    <property type="match status" value="1"/>
</dbReference>
<dbReference type="KEGG" id="kmr:108237458"/>
<dbReference type="GO" id="GO:0030246">
    <property type="term" value="F:carbohydrate binding"/>
    <property type="evidence" value="ECO:0007669"/>
    <property type="project" value="UniProtKB-KW"/>
</dbReference>
<comment type="subcellular location">
    <subcellularLocation>
        <location evidence="2 18">Golgi apparatus membrane</location>
        <topology evidence="2 18">Single-pass type II membrane protein</topology>
    </subcellularLocation>
</comment>
<dbReference type="InterPro" id="IPR045885">
    <property type="entry name" value="GalNAc-T"/>
</dbReference>
<dbReference type="GeneID" id="108237458"/>
<dbReference type="InterPro" id="IPR001173">
    <property type="entry name" value="Glyco_trans_2-like"/>
</dbReference>
<dbReference type="STRING" id="37003.ENSKMAP00000029248"/>
<dbReference type="InterPro" id="IPR000772">
    <property type="entry name" value="Ricin_B_lectin"/>
</dbReference>
<keyword evidence="13 18" id="KW-0333">Golgi apparatus</keyword>
<evidence type="ECO:0000256" key="8">
    <source>
        <dbReference type="ARBA" id="ARBA00022692"/>
    </source>
</evidence>
<organism evidence="21 22">
    <name type="scientific">Kryptolebias marmoratus</name>
    <name type="common">Mangrove killifish</name>
    <name type="synonym">Rivulus marmoratus</name>
    <dbReference type="NCBI Taxonomy" id="37003"/>
    <lineage>
        <taxon>Eukaryota</taxon>
        <taxon>Metazoa</taxon>
        <taxon>Chordata</taxon>
        <taxon>Craniata</taxon>
        <taxon>Vertebrata</taxon>
        <taxon>Euteleostomi</taxon>
        <taxon>Actinopterygii</taxon>
        <taxon>Neopterygii</taxon>
        <taxon>Teleostei</taxon>
        <taxon>Neoteleostei</taxon>
        <taxon>Acanthomorphata</taxon>
        <taxon>Ovalentaria</taxon>
        <taxon>Atherinomorphae</taxon>
        <taxon>Cyprinodontiformes</taxon>
        <taxon>Rivulidae</taxon>
        <taxon>Kryptolebias</taxon>
    </lineage>
</organism>
<evidence type="ECO:0000256" key="2">
    <source>
        <dbReference type="ARBA" id="ARBA00004323"/>
    </source>
</evidence>
<keyword evidence="15 18" id="KW-1015">Disulfide bond</keyword>
<keyword evidence="16" id="KW-0325">Glycoprotein</keyword>
<proteinExistence type="inferred from homology"/>
<reference evidence="21" key="1">
    <citation type="submission" date="2025-08" db="UniProtKB">
        <authorList>
            <consortium name="Ensembl"/>
        </authorList>
    </citation>
    <scope>IDENTIFICATION</scope>
</reference>
<dbReference type="SMART" id="SM00458">
    <property type="entry name" value="RICIN"/>
    <property type="match status" value="1"/>
</dbReference>
<evidence type="ECO:0000256" key="11">
    <source>
        <dbReference type="ARBA" id="ARBA00022968"/>
    </source>
</evidence>
<evidence type="ECO:0000256" key="14">
    <source>
        <dbReference type="ARBA" id="ARBA00023136"/>
    </source>
</evidence>
<dbReference type="GO" id="GO:0006493">
    <property type="term" value="P:protein O-linked glycosylation"/>
    <property type="evidence" value="ECO:0007669"/>
    <property type="project" value="TreeGrafter"/>
</dbReference>
<dbReference type="RefSeq" id="XP_017274371.1">
    <property type="nucleotide sequence ID" value="XM_017418882.1"/>
</dbReference>
<evidence type="ECO:0000256" key="13">
    <source>
        <dbReference type="ARBA" id="ARBA00023034"/>
    </source>
</evidence>
<dbReference type="GeneTree" id="ENSGT00940000160161"/>
<evidence type="ECO:0000313" key="22">
    <source>
        <dbReference type="Proteomes" id="UP000264800"/>
    </source>
</evidence>
<comment type="cofactor">
    <cofactor evidence="1 18">
        <name>Mn(2+)</name>
        <dbReference type="ChEBI" id="CHEBI:29035"/>
    </cofactor>
</comment>
<dbReference type="PANTHER" id="PTHR11675:SF50">
    <property type="entry name" value="POLYPEPTIDE N-ACETYLGALACTOSAMINYLTRANSFERASE 8-RELATED"/>
    <property type="match status" value="1"/>
</dbReference>
<dbReference type="CDD" id="cd02510">
    <property type="entry name" value="pp-GalNAc-T"/>
    <property type="match status" value="1"/>
</dbReference>
<evidence type="ECO:0000256" key="9">
    <source>
        <dbReference type="ARBA" id="ARBA00022723"/>
    </source>
</evidence>
<dbReference type="PANTHER" id="PTHR11675">
    <property type="entry name" value="N-ACETYLGALACTOSAMINYLTRANSFERASE"/>
    <property type="match status" value="1"/>
</dbReference>
<keyword evidence="6 18" id="KW-0328">Glycosyltransferase</keyword>
<dbReference type="OMA" id="KYNKNRC"/>
<feature type="coiled-coil region" evidence="19">
    <location>
        <begin position="40"/>
        <end position="67"/>
    </location>
</feature>
<evidence type="ECO:0000313" key="21">
    <source>
        <dbReference type="Ensembl" id="ENSKMAP00000029248.1"/>
    </source>
</evidence>
<dbReference type="Pfam" id="PF00535">
    <property type="entry name" value="Glycos_transf_2"/>
    <property type="match status" value="1"/>
</dbReference>
<evidence type="ECO:0000256" key="1">
    <source>
        <dbReference type="ARBA" id="ARBA00001936"/>
    </source>
</evidence>
<dbReference type="GO" id="GO:0000139">
    <property type="term" value="C:Golgi membrane"/>
    <property type="evidence" value="ECO:0007669"/>
    <property type="project" value="UniProtKB-SubCell"/>
</dbReference>
<dbReference type="Gene3D" id="2.80.10.50">
    <property type="match status" value="1"/>
</dbReference>
<dbReference type="SUPFAM" id="SSF50370">
    <property type="entry name" value="Ricin B-like lectins"/>
    <property type="match status" value="1"/>
</dbReference>
<protein>
    <recommendedName>
        <fullName evidence="5 18">Polypeptide N-acetylgalactosaminyltransferase</fullName>
        <ecNumber evidence="18">2.4.1.-</ecNumber>
    </recommendedName>
    <alternativeName>
        <fullName evidence="18">Protein-UDP acetylgalactosaminyltransferase</fullName>
    </alternativeName>
</protein>
<dbReference type="InterPro" id="IPR027791">
    <property type="entry name" value="Galactosyl_T_C"/>
</dbReference>
<dbReference type="GO" id="GO:0004653">
    <property type="term" value="F:polypeptide N-acetylgalactosaminyltransferase activity"/>
    <property type="evidence" value="ECO:0007669"/>
    <property type="project" value="TreeGrafter"/>
</dbReference>
<keyword evidence="17 18" id="KW-0464">Manganese</keyword>
<keyword evidence="9" id="KW-0479">Metal-binding</keyword>
<sequence length="606" mass="69575">MKAFLRVGIIGAFLLLMYIIISMSNSWRVKTSFPEEVTDQKVVNRKLDRIEQRLHKLTKLVEEYGQKKPAETIIHNVDQGKQEHQDKPVVPKLYPNSFLFTKWGDGLSKKDQKEAEALFQIYGYNAFLSNQIPLDRNLPDMRDPRCLVKKYAEDLPSISVVLIYINEALSIIKRAIRSIISHTSKRLLKEIILVDDHSTYNDLGKPLNDYIDQIHRERPGLIKKVWHQEQMGLARSRITGWEHATADVVAILDAHIEATQGWAEPLLARIKADRTVVVSPVFDKVHFDDLHVERYISFAHGFDWELWCMYESFSPDWLMMNDESQPGKSPAVMGIFAADRSFLGEIGGLDGGMTVYGGENIELGIRVWLCGGSVEVVPCSRIAHIERAHKPYAPDLNPAMRRNALRVADIWLDEYKRNVFIAWNIPLQDHGVDIGDVSERRKLREKMKCKPFKWYLDHVYPSLERFDNVLGYGVIQNSFYKMYCLDQGALPGNIPVLYQCHFQEPQHCYYNSDNEIVIGGIKSHKYNNNRCLVDSGSGSLPTLQDCAMAKLNQLHMHWDFSQGKAIRNKATNRCLEIAQGENANYQLILQQCTGQSWTIQHLISNF</sequence>
<keyword evidence="22" id="KW-1185">Reference proteome</keyword>
<dbReference type="Gene3D" id="3.90.550.10">
    <property type="entry name" value="Spore Coat Polysaccharide Biosynthesis Protein SpsA, Chain A"/>
    <property type="match status" value="1"/>
</dbReference>
<evidence type="ECO:0000256" key="10">
    <source>
        <dbReference type="ARBA" id="ARBA00022734"/>
    </source>
</evidence>
<dbReference type="InterPro" id="IPR029044">
    <property type="entry name" value="Nucleotide-diphossugar_trans"/>
</dbReference>
<dbReference type="Pfam" id="PF00652">
    <property type="entry name" value="Ricin_B_lectin"/>
    <property type="match status" value="1"/>
</dbReference>
<dbReference type="Proteomes" id="UP000264800">
    <property type="component" value="Unplaced"/>
</dbReference>
<keyword evidence="12 18" id="KW-1133">Transmembrane helix</keyword>
<evidence type="ECO:0000256" key="16">
    <source>
        <dbReference type="ARBA" id="ARBA00023180"/>
    </source>
</evidence>
<dbReference type="InterPro" id="IPR035992">
    <property type="entry name" value="Ricin_B-like_lectins"/>
</dbReference>
<dbReference type="FunFam" id="2.80.10.50:FF:000017">
    <property type="entry name" value="Polypeptide N-acetylgalactosaminyltransferase"/>
    <property type="match status" value="1"/>
</dbReference>
<dbReference type="FunFam" id="3.90.550.10:FF:000192">
    <property type="entry name" value="Polypeptide N-acetylgalactosaminyltransferase 9"/>
    <property type="match status" value="1"/>
</dbReference>
<evidence type="ECO:0000256" key="5">
    <source>
        <dbReference type="ARBA" id="ARBA00012644"/>
    </source>
</evidence>
<dbReference type="UniPathway" id="UPA00378"/>
<keyword evidence="7 18" id="KW-0808">Transferase</keyword>
<keyword evidence="19" id="KW-0175">Coiled coil</keyword>
<evidence type="ECO:0000256" key="7">
    <source>
        <dbReference type="ARBA" id="ARBA00022679"/>
    </source>
</evidence>